<keyword evidence="1" id="KW-0175">Coiled coil</keyword>
<dbReference type="InterPro" id="IPR050445">
    <property type="entry name" value="Bact_polysacc_biosynth/exp"/>
</dbReference>
<dbReference type="EMBL" id="SIXI01000004">
    <property type="protein sequence ID" value="TBO30184.1"/>
    <property type="molecule type" value="Genomic_DNA"/>
</dbReference>
<evidence type="ECO:0000313" key="5">
    <source>
        <dbReference type="Proteomes" id="UP000292120"/>
    </source>
</evidence>
<dbReference type="InterPro" id="IPR032807">
    <property type="entry name" value="GNVR"/>
</dbReference>
<dbReference type="AlphaFoldDB" id="A0A4Q9H3C3"/>
<feature type="domain" description="Tyrosine-protein kinase G-rich" evidence="3">
    <location>
        <begin position="405"/>
        <end position="475"/>
    </location>
</feature>
<dbReference type="OrthoDB" id="8559110at2"/>
<dbReference type="GO" id="GO:0005886">
    <property type="term" value="C:plasma membrane"/>
    <property type="evidence" value="ECO:0007669"/>
    <property type="project" value="TreeGrafter"/>
</dbReference>
<sequence length="533" mass="59196">MCRDCERWAGWPKPRWNRALPWPSRTISSDTRIDARQTDQRPEAFVGVTTQDLRNGGEMSVAHVLAVLKARWAILVGVAALVFGVVAGITWWTPKVYTASASILLDVKNMDPIAGAAPQAMLSPNFLITQVDVLSSTRVSQRVVSNLRLTEVPALQAQWRKNTGGTGSFEGYVAQLIGSGLQARPSRGSNVINVTYESSDPAFAATIVNAYVQAYMDISMEMRTDPAKRYGSFFDASAKEARDKLEQAQRVLSEYQQKQGIVLTDERMDIETSRLSELSQQYVSMQAVLADSDSRRTAAATQANTMQDVMSSPLVSSLKQDVVRAETALAQLQTRLGDSHPNTIELKTNLEDTRRKLEAEVRRVSASIHTNNSINLNRASQIKASLEEQRAKVLKLKQLRDDAAMLQKDVDFAQRTYDSILSRLNLTSLEAQAQQNNIQPLEFAAVPAIPTSPRVMTNLSLGLMGGLFLGALVVALIERMDQRLRTVDQIEVLFQLPHVGSLPTFRLDGARGSSRWLDRVRQMTMPRLKLLNR</sequence>
<keyword evidence="2" id="KW-0472">Membrane</keyword>
<evidence type="ECO:0000256" key="2">
    <source>
        <dbReference type="SAM" id="Phobius"/>
    </source>
</evidence>
<accession>A0A4Q9H3C3</accession>
<evidence type="ECO:0000313" key="4">
    <source>
        <dbReference type="EMBL" id="TBO30184.1"/>
    </source>
</evidence>
<proteinExistence type="predicted"/>
<keyword evidence="2" id="KW-1133">Transmembrane helix</keyword>
<dbReference type="PANTHER" id="PTHR32309">
    <property type="entry name" value="TYROSINE-PROTEIN KINASE"/>
    <property type="match status" value="1"/>
</dbReference>
<evidence type="ECO:0000256" key="1">
    <source>
        <dbReference type="SAM" id="Coils"/>
    </source>
</evidence>
<feature type="transmembrane region" description="Helical" evidence="2">
    <location>
        <begin position="72"/>
        <end position="92"/>
    </location>
</feature>
<evidence type="ECO:0000259" key="3">
    <source>
        <dbReference type="Pfam" id="PF13807"/>
    </source>
</evidence>
<comment type="caution">
    <text evidence="4">The sequence shown here is derived from an EMBL/GenBank/DDBJ whole genome shotgun (WGS) entry which is preliminary data.</text>
</comment>
<dbReference type="GO" id="GO:0004713">
    <property type="term" value="F:protein tyrosine kinase activity"/>
    <property type="evidence" value="ECO:0007669"/>
    <property type="project" value="TreeGrafter"/>
</dbReference>
<dbReference type="PANTHER" id="PTHR32309:SF13">
    <property type="entry name" value="FERRIC ENTEROBACTIN TRANSPORT PROTEIN FEPE"/>
    <property type="match status" value="1"/>
</dbReference>
<feature type="transmembrane region" description="Helical" evidence="2">
    <location>
        <begin position="459"/>
        <end position="477"/>
    </location>
</feature>
<organism evidence="4 5">
    <name type="scientific">Aquabacterium lacunae</name>
    <dbReference type="NCBI Taxonomy" id="2528630"/>
    <lineage>
        <taxon>Bacteria</taxon>
        <taxon>Pseudomonadati</taxon>
        <taxon>Pseudomonadota</taxon>
        <taxon>Betaproteobacteria</taxon>
        <taxon>Burkholderiales</taxon>
        <taxon>Aquabacterium</taxon>
    </lineage>
</organism>
<dbReference type="Pfam" id="PF13807">
    <property type="entry name" value="GNVR"/>
    <property type="match status" value="1"/>
</dbReference>
<keyword evidence="2" id="KW-0812">Transmembrane</keyword>
<name>A0A4Q9H3C3_9BURK</name>
<dbReference type="NCBIfam" id="TIGR03017">
    <property type="entry name" value="EpsF"/>
    <property type="match status" value="1"/>
</dbReference>
<protein>
    <submittedName>
        <fullName evidence="4">Chain length determinant protein EpsF</fullName>
    </submittedName>
</protein>
<feature type="coiled-coil region" evidence="1">
    <location>
        <begin position="315"/>
        <end position="367"/>
    </location>
</feature>
<dbReference type="InterPro" id="IPR017468">
    <property type="entry name" value="Chain_len_reg_EpsF"/>
</dbReference>
<keyword evidence="5" id="KW-1185">Reference proteome</keyword>
<dbReference type="Proteomes" id="UP000292120">
    <property type="component" value="Unassembled WGS sequence"/>
</dbReference>
<reference evidence="4 5" key="1">
    <citation type="submission" date="2019-02" db="EMBL/GenBank/DDBJ databases">
        <title>Aquabacterium sp. strain KMB7.</title>
        <authorList>
            <person name="Chen W.-M."/>
        </authorList>
    </citation>
    <scope>NUCLEOTIDE SEQUENCE [LARGE SCALE GENOMIC DNA]</scope>
    <source>
        <strain evidence="4 5">KMB7</strain>
    </source>
</reference>
<gene>
    <name evidence="4" type="primary">epsF</name>
    <name evidence="4" type="ORF">EYS42_10825</name>
</gene>